<comment type="caution">
    <text evidence="1">The sequence shown here is derived from an EMBL/GenBank/DDBJ whole genome shotgun (WGS) entry which is preliminary data.</text>
</comment>
<gene>
    <name evidence="1" type="ORF">M9H77_04726</name>
</gene>
<sequence length="362" mass="39892">MGLTSCLTEALPYAAMVFEEILLVGLTTLTKNALSKGMDRYAFMFYANVLATLILFPLSFIFKRKEIPPLSFSLLGKFFFISLIGVTINQNVIYAGLDYSSPTLLSALRNLIPAFTFLLAVLFRMEILNLRSSRSQIKIIGTLVTILGALTITFYNGFPIGYSGDESSLKRFLESPNNFSALFSTQRNWAIGGLCFVISALCIALWITAQGAIVKEYPSELTIVAYYFLFGTIQSAAVSLVGERHEPNPWTIRTNIELLSVTCSALIGSVMVFLLDIWCIHKKGPVFAAMFKPLGIAIAAIAGVIFLGETLYIGTIIGSIVIIIGFYGVMWAKAKENEDLLDDYLPSSSKKMPLLQNLRDDV</sequence>
<reference evidence="2" key="1">
    <citation type="journal article" date="2023" name="Nat. Plants">
        <title>Single-cell RNA sequencing provides a high-resolution roadmap for understanding the multicellular compartmentation of specialized metabolism.</title>
        <authorList>
            <person name="Sun S."/>
            <person name="Shen X."/>
            <person name="Li Y."/>
            <person name="Li Y."/>
            <person name="Wang S."/>
            <person name="Li R."/>
            <person name="Zhang H."/>
            <person name="Shen G."/>
            <person name="Guo B."/>
            <person name="Wei J."/>
            <person name="Xu J."/>
            <person name="St-Pierre B."/>
            <person name="Chen S."/>
            <person name="Sun C."/>
        </authorList>
    </citation>
    <scope>NUCLEOTIDE SEQUENCE [LARGE SCALE GENOMIC DNA]</scope>
</reference>
<protein>
    <submittedName>
        <fullName evidence="1">Uncharacterized protein</fullName>
    </submittedName>
</protein>
<evidence type="ECO:0000313" key="1">
    <source>
        <dbReference type="EMBL" id="KAI5683498.1"/>
    </source>
</evidence>
<dbReference type="EMBL" id="CM044701">
    <property type="protein sequence ID" value="KAI5683498.1"/>
    <property type="molecule type" value="Genomic_DNA"/>
</dbReference>
<accession>A0ACC0CEU6</accession>
<dbReference type="Proteomes" id="UP001060085">
    <property type="component" value="Linkage Group LG01"/>
</dbReference>
<evidence type="ECO:0000313" key="2">
    <source>
        <dbReference type="Proteomes" id="UP001060085"/>
    </source>
</evidence>
<proteinExistence type="predicted"/>
<organism evidence="1 2">
    <name type="scientific">Catharanthus roseus</name>
    <name type="common">Madagascar periwinkle</name>
    <name type="synonym">Vinca rosea</name>
    <dbReference type="NCBI Taxonomy" id="4058"/>
    <lineage>
        <taxon>Eukaryota</taxon>
        <taxon>Viridiplantae</taxon>
        <taxon>Streptophyta</taxon>
        <taxon>Embryophyta</taxon>
        <taxon>Tracheophyta</taxon>
        <taxon>Spermatophyta</taxon>
        <taxon>Magnoliopsida</taxon>
        <taxon>eudicotyledons</taxon>
        <taxon>Gunneridae</taxon>
        <taxon>Pentapetalae</taxon>
        <taxon>asterids</taxon>
        <taxon>lamiids</taxon>
        <taxon>Gentianales</taxon>
        <taxon>Apocynaceae</taxon>
        <taxon>Rauvolfioideae</taxon>
        <taxon>Vinceae</taxon>
        <taxon>Catharanthinae</taxon>
        <taxon>Catharanthus</taxon>
    </lineage>
</organism>
<keyword evidence="2" id="KW-1185">Reference proteome</keyword>
<name>A0ACC0CEU6_CATRO</name>